<accession>A0AAV7U7T5</accession>
<organism evidence="1 2">
    <name type="scientific">Pleurodeles waltl</name>
    <name type="common">Iberian ribbed newt</name>
    <dbReference type="NCBI Taxonomy" id="8319"/>
    <lineage>
        <taxon>Eukaryota</taxon>
        <taxon>Metazoa</taxon>
        <taxon>Chordata</taxon>
        <taxon>Craniata</taxon>
        <taxon>Vertebrata</taxon>
        <taxon>Euteleostomi</taxon>
        <taxon>Amphibia</taxon>
        <taxon>Batrachia</taxon>
        <taxon>Caudata</taxon>
        <taxon>Salamandroidea</taxon>
        <taxon>Salamandridae</taxon>
        <taxon>Pleurodelinae</taxon>
        <taxon>Pleurodeles</taxon>
    </lineage>
</organism>
<dbReference type="EMBL" id="JANPWB010000005">
    <property type="protein sequence ID" value="KAJ1184983.1"/>
    <property type="molecule type" value="Genomic_DNA"/>
</dbReference>
<proteinExistence type="predicted"/>
<evidence type="ECO:0000313" key="2">
    <source>
        <dbReference type="Proteomes" id="UP001066276"/>
    </source>
</evidence>
<gene>
    <name evidence="1" type="ORF">NDU88_001779</name>
</gene>
<dbReference type="Proteomes" id="UP001066276">
    <property type="component" value="Chromosome 3_1"/>
</dbReference>
<keyword evidence="2" id="KW-1185">Reference proteome</keyword>
<comment type="caution">
    <text evidence="1">The sequence shown here is derived from an EMBL/GenBank/DDBJ whole genome shotgun (WGS) entry which is preliminary data.</text>
</comment>
<name>A0AAV7U7T5_PLEWA</name>
<protein>
    <submittedName>
        <fullName evidence="1">Uncharacterized protein</fullName>
    </submittedName>
</protein>
<dbReference type="AlphaFoldDB" id="A0AAV7U7T5"/>
<evidence type="ECO:0000313" key="1">
    <source>
        <dbReference type="EMBL" id="KAJ1184983.1"/>
    </source>
</evidence>
<sequence length="112" mass="11874">MDKSGIDSCAVLLAGAFSQEVPSVMALSLKDLPFGCDLGNVSPERALVGPGTWLALVRPAGDLEGAGWLLLVHMTWSWIYCVPGWAGVPVWRPPENAAGKRISGLPTSRTQT</sequence>
<reference evidence="1" key="1">
    <citation type="journal article" date="2022" name="bioRxiv">
        <title>Sequencing and chromosome-scale assembly of the giantPleurodeles waltlgenome.</title>
        <authorList>
            <person name="Brown T."/>
            <person name="Elewa A."/>
            <person name="Iarovenko S."/>
            <person name="Subramanian E."/>
            <person name="Araus A.J."/>
            <person name="Petzold A."/>
            <person name="Susuki M."/>
            <person name="Suzuki K.-i.T."/>
            <person name="Hayashi T."/>
            <person name="Toyoda A."/>
            <person name="Oliveira C."/>
            <person name="Osipova E."/>
            <person name="Leigh N.D."/>
            <person name="Simon A."/>
            <person name="Yun M.H."/>
        </authorList>
    </citation>
    <scope>NUCLEOTIDE SEQUENCE</scope>
    <source>
        <strain evidence="1">20211129_DDA</strain>
        <tissue evidence="1">Liver</tissue>
    </source>
</reference>